<dbReference type="GO" id="GO:0040029">
    <property type="term" value="P:epigenetic regulation of gene expression"/>
    <property type="evidence" value="ECO:0007669"/>
    <property type="project" value="TreeGrafter"/>
</dbReference>
<dbReference type="OrthoDB" id="9808367at2"/>
<dbReference type="AlphaFoldDB" id="A0A545SRV4"/>
<dbReference type="InterPro" id="IPR023696">
    <property type="entry name" value="Ureohydrolase_dom_sf"/>
</dbReference>
<dbReference type="InterPro" id="IPR023801">
    <property type="entry name" value="His_deacetylse_dom"/>
</dbReference>
<evidence type="ECO:0000313" key="4">
    <source>
        <dbReference type="Proteomes" id="UP000319732"/>
    </source>
</evidence>
<dbReference type="PANTHER" id="PTHR10625">
    <property type="entry name" value="HISTONE DEACETYLASE HDAC1-RELATED"/>
    <property type="match status" value="1"/>
</dbReference>
<gene>
    <name evidence="3" type="ORF">FKG94_25430</name>
</gene>
<organism evidence="3 4">
    <name type="scientific">Exilibacterium tricleocarpae</name>
    <dbReference type="NCBI Taxonomy" id="2591008"/>
    <lineage>
        <taxon>Bacteria</taxon>
        <taxon>Pseudomonadati</taxon>
        <taxon>Pseudomonadota</taxon>
        <taxon>Gammaproteobacteria</taxon>
        <taxon>Cellvibrionales</taxon>
        <taxon>Cellvibrionaceae</taxon>
        <taxon>Exilibacterium</taxon>
    </lineage>
</organism>
<dbReference type="InterPro" id="IPR000286">
    <property type="entry name" value="HDACs"/>
</dbReference>
<comment type="similarity">
    <text evidence="1">Belongs to the histone deacetylase family.</text>
</comment>
<dbReference type="SUPFAM" id="SSF52768">
    <property type="entry name" value="Arginase/deacetylase"/>
    <property type="match status" value="1"/>
</dbReference>
<dbReference type="GO" id="GO:0004407">
    <property type="term" value="F:histone deacetylase activity"/>
    <property type="evidence" value="ECO:0007669"/>
    <property type="project" value="TreeGrafter"/>
</dbReference>
<keyword evidence="4" id="KW-1185">Reference proteome</keyword>
<proteinExistence type="inferred from homology"/>
<protein>
    <submittedName>
        <fullName evidence="3">Histone deacetylase family protein</fullName>
    </submittedName>
</protein>
<dbReference type="PRINTS" id="PR01270">
    <property type="entry name" value="HDASUPER"/>
</dbReference>
<sequence length="307" mass="33408">MSIAIVSHPFCLRHDMGEEHPEQPARLTAIQDQLIASGLEFVAPQIDATPIAPALLSLVHEQAYIDSLYQRSPVEGHIWLDEDTLMMPHTLAAALYAAGAAVDAVDLVAGGKMKAAFCAVRPPGHHAERDKAMGFCVFNNIAIAAAYAQKHHGLQRVAIVDFDVHHGNGTEHIFNDNPDVLFCSTFEHPFYPFSGHDSCKAHIVNVPLEAAATGAAFREAVSAHWLPALERFKPEMLFISAGFDAHIEDDMSHIGLVEADYLWVSRALKKIADRYCQGRIVSCLEGGYALSALARSVVAHLKGLMGD</sequence>
<dbReference type="InterPro" id="IPR037138">
    <property type="entry name" value="His_deacetylse_dom_sf"/>
</dbReference>
<name>A0A545SRV4_9GAMM</name>
<evidence type="ECO:0000256" key="1">
    <source>
        <dbReference type="ARBA" id="ARBA00005947"/>
    </source>
</evidence>
<dbReference type="Pfam" id="PF00850">
    <property type="entry name" value="Hist_deacetyl"/>
    <property type="match status" value="1"/>
</dbReference>
<feature type="domain" description="Histone deacetylase" evidence="2">
    <location>
        <begin position="20"/>
        <end position="303"/>
    </location>
</feature>
<dbReference type="CDD" id="cd11599">
    <property type="entry name" value="HDAC_classII_2"/>
    <property type="match status" value="1"/>
</dbReference>
<evidence type="ECO:0000259" key="2">
    <source>
        <dbReference type="Pfam" id="PF00850"/>
    </source>
</evidence>
<dbReference type="Gene3D" id="3.40.800.20">
    <property type="entry name" value="Histone deacetylase domain"/>
    <property type="match status" value="1"/>
</dbReference>
<dbReference type="PANTHER" id="PTHR10625:SF10">
    <property type="entry name" value="HISTONE DEACETYLASE HDAC1"/>
    <property type="match status" value="1"/>
</dbReference>
<dbReference type="Proteomes" id="UP000319732">
    <property type="component" value="Unassembled WGS sequence"/>
</dbReference>
<evidence type="ECO:0000313" key="3">
    <source>
        <dbReference type="EMBL" id="TQV67711.1"/>
    </source>
</evidence>
<comment type="caution">
    <text evidence="3">The sequence shown here is derived from an EMBL/GenBank/DDBJ whole genome shotgun (WGS) entry which is preliminary data.</text>
</comment>
<accession>A0A545SRV4</accession>
<dbReference type="EMBL" id="VHSG01000034">
    <property type="protein sequence ID" value="TQV67711.1"/>
    <property type="molecule type" value="Genomic_DNA"/>
</dbReference>
<dbReference type="RefSeq" id="WP_142929767.1">
    <property type="nucleotide sequence ID" value="NZ_ML660110.1"/>
</dbReference>
<reference evidence="3 4" key="1">
    <citation type="submission" date="2019-06" db="EMBL/GenBank/DDBJ databases">
        <title>Whole genome sequence for Cellvibrionaceae sp. R142.</title>
        <authorList>
            <person name="Wang G."/>
        </authorList>
    </citation>
    <scope>NUCLEOTIDE SEQUENCE [LARGE SCALE GENOMIC DNA]</scope>
    <source>
        <strain evidence="3 4">R142</strain>
    </source>
</reference>